<dbReference type="PANTHER" id="PTHR48097:SF9">
    <property type="entry name" value="L-THREONINE ALDOLASE"/>
    <property type="match status" value="1"/>
</dbReference>
<protein>
    <submittedName>
        <fullName evidence="7">Threonine aldolase</fullName>
    </submittedName>
</protein>
<evidence type="ECO:0000313" key="7">
    <source>
        <dbReference type="EMBL" id="KON31632.1"/>
    </source>
</evidence>
<dbReference type="PATRIC" id="fig|1685124.3.peg.795"/>
<comment type="similarity">
    <text evidence="2">Belongs to the threonine aldolase family.</text>
</comment>
<dbReference type="GO" id="GO:0006567">
    <property type="term" value="P:L-threonine catabolic process"/>
    <property type="evidence" value="ECO:0007669"/>
    <property type="project" value="TreeGrafter"/>
</dbReference>
<comment type="caution">
    <text evidence="7">The sequence shown here is derived from an EMBL/GenBank/DDBJ whole genome shotgun (WGS) entry which is preliminary data.</text>
</comment>
<dbReference type="GO" id="GO:0006545">
    <property type="term" value="P:glycine biosynthetic process"/>
    <property type="evidence" value="ECO:0007669"/>
    <property type="project" value="TreeGrafter"/>
</dbReference>
<dbReference type="GO" id="GO:0005829">
    <property type="term" value="C:cytosol"/>
    <property type="evidence" value="ECO:0007669"/>
    <property type="project" value="TreeGrafter"/>
</dbReference>
<evidence type="ECO:0000256" key="4">
    <source>
        <dbReference type="ARBA" id="ARBA00023239"/>
    </source>
</evidence>
<dbReference type="Proteomes" id="UP000037237">
    <property type="component" value="Unassembled WGS sequence"/>
</dbReference>
<evidence type="ECO:0000259" key="6">
    <source>
        <dbReference type="Pfam" id="PF01212"/>
    </source>
</evidence>
<dbReference type="InterPro" id="IPR015422">
    <property type="entry name" value="PyrdxlP-dep_Trfase_small"/>
</dbReference>
<dbReference type="PIRSF" id="PIRSF017617">
    <property type="entry name" value="Thr_aldolase"/>
    <property type="match status" value="1"/>
</dbReference>
<comment type="cofactor">
    <cofactor evidence="1">
        <name>pyridoxal 5'-phosphate</name>
        <dbReference type="ChEBI" id="CHEBI:597326"/>
    </cofactor>
</comment>
<accession>A0A0M0BSR3</accession>
<dbReference type="EMBL" id="LFWU01000096">
    <property type="protein sequence ID" value="KON31632.1"/>
    <property type="molecule type" value="Genomic_DNA"/>
</dbReference>
<evidence type="ECO:0000313" key="8">
    <source>
        <dbReference type="Proteomes" id="UP000037237"/>
    </source>
</evidence>
<proteinExistence type="inferred from homology"/>
<evidence type="ECO:0000256" key="2">
    <source>
        <dbReference type="ARBA" id="ARBA00006966"/>
    </source>
</evidence>
<keyword evidence="4" id="KW-0456">Lyase</keyword>
<dbReference type="InterPro" id="IPR015421">
    <property type="entry name" value="PyrdxlP-dep_Trfase_major"/>
</dbReference>
<feature type="domain" description="Aromatic amino acid beta-eliminating lyase/threonine aldolase" evidence="6">
    <location>
        <begin position="8"/>
        <end position="289"/>
    </location>
</feature>
<sequence length="351" mass="38883">MVAKELIDFRSDTVTMPTEEMLEAISHSEFGDDVFEEDPTVNELEKLAAEKMEKEAALLVTSGTQANLISLMSNTNRGELVILEAESHIYWYEVGGVSMIAGLLPWPLKSHIGAIDPEDVEATIRPQNIHFPKAALICIENTHNRHGGTIITPDQIKAISEVAHKHNLKLYLDGARIFNASVAMNIDVKEYTEHIDNLMFCLSKGLCCPVGSLLVGTDKFIKRCRKLRKVLGGGMRQAGIIAAPGIVALNSMIDRLRDDHTNAKRLAEGIAKIEGIHIDLSRVQTNIVCFNIDDLGITADFFISKLKEESILALPLSEARIRMVTHRGIEKEQVEKAIAAIERISNQLQNE</sequence>
<organism evidence="7 8">
    <name type="scientific">miscellaneous Crenarchaeota group-1 archaeon SG8-32-1</name>
    <dbReference type="NCBI Taxonomy" id="1685124"/>
    <lineage>
        <taxon>Archaea</taxon>
        <taxon>Candidatus Bathyarchaeota</taxon>
        <taxon>MCG-1</taxon>
    </lineage>
</organism>
<evidence type="ECO:0000256" key="5">
    <source>
        <dbReference type="PIRSR" id="PIRSR017617-1"/>
    </source>
</evidence>
<dbReference type="GO" id="GO:0008732">
    <property type="term" value="F:L-allo-threonine aldolase activity"/>
    <property type="evidence" value="ECO:0007669"/>
    <property type="project" value="TreeGrafter"/>
</dbReference>
<feature type="modified residue" description="N6-(pyridoxal phosphate)lysine" evidence="5">
    <location>
        <position position="204"/>
    </location>
</feature>
<dbReference type="InterPro" id="IPR023603">
    <property type="entry name" value="Low_specificity_L-TA-like"/>
</dbReference>
<dbReference type="InterPro" id="IPR015424">
    <property type="entry name" value="PyrdxlP-dep_Trfase"/>
</dbReference>
<evidence type="ECO:0000256" key="3">
    <source>
        <dbReference type="ARBA" id="ARBA00022898"/>
    </source>
</evidence>
<dbReference type="InterPro" id="IPR001597">
    <property type="entry name" value="ArAA_b-elim_lyase/Thr_aldolase"/>
</dbReference>
<reference evidence="7 8" key="1">
    <citation type="submission" date="2015-06" db="EMBL/GenBank/DDBJ databases">
        <title>New insights into the roles of widespread benthic archaea in carbon and nitrogen cycling.</title>
        <authorList>
            <person name="Lazar C.S."/>
            <person name="Baker B.J."/>
            <person name="Seitz K.W."/>
            <person name="Hyde A.S."/>
            <person name="Dick G.J."/>
            <person name="Hinrichs K.-U."/>
            <person name="Teske A.P."/>
        </authorList>
    </citation>
    <scope>NUCLEOTIDE SEQUENCE [LARGE SCALE GENOMIC DNA]</scope>
    <source>
        <strain evidence="7">SG8-32-1</strain>
    </source>
</reference>
<dbReference type="AlphaFoldDB" id="A0A0M0BSR3"/>
<dbReference type="CDD" id="cd06502">
    <property type="entry name" value="TA_like"/>
    <property type="match status" value="1"/>
</dbReference>
<dbReference type="Gene3D" id="3.40.640.10">
    <property type="entry name" value="Type I PLP-dependent aspartate aminotransferase-like (Major domain)"/>
    <property type="match status" value="1"/>
</dbReference>
<dbReference type="NCBIfam" id="NF041359">
    <property type="entry name" value="GntG_guanitoxin"/>
    <property type="match status" value="1"/>
</dbReference>
<dbReference type="SUPFAM" id="SSF53383">
    <property type="entry name" value="PLP-dependent transferases"/>
    <property type="match status" value="1"/>
</dbReference>
<dbReference type="FunFam" id="3.90.1150.10:FF:000041">
    <property type="entry name" value="Low-specificity L-threonine aldolase"/>
    <property type="match status" value="1"/>
</dbReference>
<gene>
    <name evidence="7" type="ORF">AC477_04065</name>
</gene>
<name>A0A0M0BSR3_9ARCH</name>
<dbReference type="FunFam" id="3.40.640.10:FF:000030">
    <property type="entry name" value="Low-specificity L-threonine aldolase"/>
    <property type="match status" value="1"/>
</dbReference>
<keyword evidence="3" id="KW-0663">Pyridoxal phosphate</keyword>
<dbReference type="Pfam" id="PF01212">
    <property type="entry name" value="Beta_elim_lyase"/>
    <property type="match status" value="1"/>
</dbReference>
<evidence type="ECO:0000256" key="1">
    <source>
        <dbReference type="ARBA" id="ARBA00001933"/>
    </source>
</evidence>
<dbReference type="PANTHER" id="PTHR48097">
    <property type="entry name" value="L-THREONINE ALDOLASE-RELATED"/>
    <property type="match status" value="1"/>
</dbReference>
<dbReference type="Gene3D" id="3.90.1150.10">
    <property type="entry name" value="Aspartate Aminotransferase, domain 1"/>
    <property type="match status" value="1"/>
</dbReference>